<dbReference type="InterPro" id="IPR050741">
    <property type="entry name" value="Acyl-CoA_dehydrogenase"/>
</dbReference>
<dbReference type="InterPro" id="IPR009075">
    <property type="entry name" value="AcylCo_DH/oxidase_C"/>
</dbReference>
<sequence length="425" mass="47307">MVPYGDPTWYQGWNSPYYKESHYRFREYVRKFVDAKITPFCHEWDESRALPKELYLDCAASGLLPAVLGGPWPVDLVGDDIAGGLIKASEFDAFHELILLDEFSRCGSGGVGWGLFGGLAIGLPPIIHFGSPELRQRVAIPCLKGEKVICLAITEPTGGSDVANLMCEARKTPDGKHYIVNGEKKWITNGVFADFFTVAVRTGGPGHRGLSFLLIEKTMKGVTTRPMKCSGVWPSGTTYITFEDVMVPVENLIGEENSGFKYIMYNFNHERFQIIAQANRLARVCLEVAMKYSVKRKTFGKRLIEHGVIRNKLAHMAKQVECNHAMLEQVTYQLCTMSHDEARKKLGGPIALLKAQTTQTFELCAREASQILGGLAYTRGGQGEKVERLYREVRAYAIPGGSEEIMLDLAVKMALKEAIKNQAKL</sequence>
<dbReference type="GO" id="GO:0003995">
    <property type="term" value="F:acyl-CoA dehydrogenase activity"/>
    <property type="evidence" value="ECO:0007669"/>
    <property type="project" value="TreeGrafter"/>
</dbReference>
<dbReference type="GO" id="GO:0033539">
    <property type="term" value="P:fatty acid beta-oxidation using acyl-CoA dehydrogenase"/>
    <property type="evidence" value="ECO:0007669"/>
    <property type="project" value="TreeGrafter"/>
</dbReference>
<dbReference type="InterPro" id="IPR046373">
    <property type="entry name" value="Acyl-CoA_Oxase/DH_mid-dom_sf"/>
</dbReference>
<keyword evidence="5 6" id="KW-0560">Oxidoreductase</keyword>
<comment type="cofactor">
    <cofactor evidence="1 6">
        <name>FAD</name>
        <dbReference type="ChEBI" id="CHEBI:57692"/>
    </cofactor>
</comment>
<dbReference type="GO" id="GO:0050660">
    <property type="term" value="F:flavin adenine dinucleotide binding"/>
    <property type="evidence" value="ECO:0007669"/>
    <property type="project" value="InterPro"/>
</dbReference>
<protein>
    <recommendedName>
        <fullName evidence="11">Acyl-CoA dehydrogenase</fullName>
    </recommendedName>
</protein>
<feature type="domain" description="Acyl-CoA dehydrogenase/oxidase N-terminal" evidence="9">
    <location>
        <begin position="20"/>
        <end position="146"/>
    </location>
</feature>
<feature type="domain" description="Acyl-CoA oxidase/dehydrogenase middle" evidence="8">
    <location>
        <begin position="150"/>
        <end position="245"/>
    </location>
</feature>
<evidence type="ECO:0000256" key="3">
    <source>
        <dbReference type="ARBA" id="ARBA00022630"/>
    </source>
</evidence>
<reference evidence="10" key="1">
    <citation type="journal article" date="2020" name="J. Eukaryot. Microbiol.">
        <title>De novo Sequencing, Assembly and Annotation of the Transcriptome for the Free-Living Testate Amoeba Arcella intermedia.</title>
        <authorList>
            <person name="Ribeiro G.M."/>
            <person name="Porfirio-Sousa A.L."/>
            <person name="Maurer-Alcala X.X."/>
            <person name="Katz L.A."/>
            <person name="Lahr D.J.G."/>
        </authorList>
    </citation>
    <scope>NUCLEOTIDE SEQUENCE</scope>
</reference>
<evidence type="ECO:0000313" key="10">
    <source>
        <dbReference type="EMBL" id="NDV31987.1"/>
    </source>
</evidence>
<dbReference type="InterPro" id="IPR006091">
    <property type="entry name" value="Acyl-CoA_Oxase/DH_mid-dom"/>
</dbReference>
<evidence type="ECO:0000256" key="6">
    <source>
        <dbReference type="RuleBase" id="RU362125"/>
    </source>
</evidence>
<evidence type="ECO:0000256" key="2">
    <source>
        <dbReference type="ARBA" id="ARBA00009347"/>
    </source>
</evidence>
<dbReference type="InterPro" id="IPR009100">
    <property type="entry name" value="AcylCoA_DH/oxidase_NM_dom_sf"/>
</dbReference>
<dbReference type="SUPFAM" id="SSF56645">
    <property type="entry name" value="Acyl-CoA dehydrogenase NM domain-like"/>
    <property type="match status" value="1"/>
</dbReference>
<evidence type="ECO:0000259" key="7">
    <source>
        <dbReference type="Pfam" id="PF00441"/>
    </source>
</evidence>
<dbReference type="InterPro" id="IPR037069">
    <property type="entry name" value="AcylCoA_DH/ox_N_sf"/>
</dbReference>
<dbReference type="Pfam" id="PF00441">
    <property type="entry name" value="Acyl-CoA_dh_1"/>
    <property type="match status" value="1"/>
</dbReference>
<proteinExistence type="inferred from homology"/>
<organism evidence="10">
    <name type="scientific">Arcella intermedia</name>
    <dbReference type="NCBI Taxonomy" id="1963864"/>
    <lineage>
        <taxon>Eukaryota</taxon>
        <taxon>Amoebozoa</taxon>
        <taxon>Tubulinea</taxon>
        <taxon>Elardia</taxon>
        <taxon>Arcellinida</taxon>
        <taxon>Sphaerothecina</taxon>
        <taxon>Arcellidae</taxon>
        <taxon>Arcella</taxon>
    </lineage>
</organism>
<dbReference type="Pfam" id="PF02771">
    <property type="entry name" value="Acyl-CoA_dh_N"/>
    <property type="match status" value="1"/>
</dbReference>
<dbReference type="SUPFAM" id="SSF47203">
    <property type="entry name" value="Acyl-CoA dehydrogenase C-terminal domain-like"/>
    <property type="match status" value="1"/>
</dbReference>
<dbReference type="InterPro" id="IPR013786">
    <property type="entry name" value="AcylCoA_DH/ox_N"/>
</dbReference>
<evidence type="ECO:0000256" key="1">
    <source>
        <dbReference type="ARBA" id="ARBA00001974"/>
    </source>
</evidence>
<keyword evidence="4 6" id="KW-0274">FAD</keyword>
<dbReference type="PANTHER" id="PTHR48083:SF28">
    <property type="entry name" value="ACYL-COA DEHYDROGENASE FAMILY PROTEIN (AFU_ORTHOLOGUE AFUA_6G10880)-RELATED"/>
    <property type="match status" value="1"/>
</dbReference>
<evidence type="ECO:0000259" key="9">
    <source>
        <dbReference type="Pfam" id="PF02771"/>
    </source>
</evidence>
<dbReference type="Gene3D" id="2.40.110.10">
    <property type="entry name" value="Butyryl-CoA Dehydrogenase, subunit A, domain 2"/>
    <property type="match status" value="1"/>
</dbReference>
<evidence type="ECO:0008006" key="11">
    <source>
        <dbReference type="Google" id="ProtNLM"/>
    </source>
</evidence>
<comment type="similarity">
    <text evidence="2 6">Belongs to the acyl-CoA dehydrogenase family.</text>
</comment>
<dbReference type="Gene3D" id="1.20.140.10">
    <property type="entry name" value="Butyryl-CoA Dehydrogenase, subunit A, domain 3"/>
    <property type="match status" value="1"/>
</dbReference>
<evidence type="ECO:0000256" key="4">
    <source>
        <dbReference type="ARBA" id="ARBA00022827"/>
    </source>
</evidence>
<keyword evidence="3 6" id="KW-0285">Flavoprotein</keyword>
<dbReference type="GO" id="GO:0005737">
    <property type="term" value="C:cytoplasm"/>
    <property type="evidence" value="ECO:0007669"/>
    <property type="project" value="TreeGrafter"/>
</dbReference>
<dbReference type="Pfam" id="PF02770">
    <property type="entry name" value="Acyl-CoA_dh_M"/>
    <property type="match status" value="1"/>
</dbReference>
<evidence type="ECO:0000256" key="5">
    <source>
        <dbReference type="ARBA" id="ARBA00023002"/>
    </source>
</evidence>
<dbReference type="Gene3D" id="1.10.540.10">
    <property type="entry name" value="Acyl-CoA dehydrogenase/oxidase, N-terminal domain"/>
    <property type="match status" value="1"/>
</dbReference>
<evidence type="ECO:0000259" key="8">
    <source>
        <dbReference type="Pfam" id="PF02770"/>
    </source>
</evidence>
<dbReference type="InterPro" id="IPR036250">
    <property type="entry name" value="AcylCo_DH-like_C"/>
</dbReference>
<dbReference type="PANTHER" id="PTHR48083">
    <property type="entry name" value="MEDIUM-CHAIN SPECIFIC ACYL-COA DEHYDROGENASE, MITOCHONDRIAL-RELATED"/>
    <property type="match status" value="1"/>
</dbReference>
<accession>A0A6B2L534</accession>
<name>A0A6B2L534_9EUKA</name>
<dbReference type="EMBL" id="GIBP01003018">
    <property type="protein sequence ID" value="NDV31987.1"/>
    <property type="molecule type" value="Transcribed_RNA"/>
</dbReference>
<dbReference type="AlphaFoldDB" id="A0A6B2L534"/>
<feature type="domain" description="Acyl-CoA dehydrogenase/oxidase C-terminal" evidence="7">
    <location>
        <begin position="257"/>
        <end position="411"/>
    </location>
</feature>